<name>A0A4P5ZDS4_PLAAG</name>
<dbReference type="AlphaFoldDB" id="A0A4P5ZDS4"/>
<dbReference type="RefSeq" id="WP_026788863.1">
    <property type="nucleotide sequence ID" value="NZ_BJCD01000041.1"/>
</dbReference>
<accession>A0A4P5ZDS4</accession>
<gene>
    <name evidence="1" type="ORF">PA905_21530</name>
</gene>
<dbReference type="EMBL" id="BJCD01000041">
    <property type="protein sequence ID" value="GDZ94200.1"/>
    <property type="molecule type" value="Genomic_DNA"/>
</dbReference>
<proteinExistence type="predicted"/>
<protein>
    <submittedName>
        <fullName evidence="1">Uncharacterized protein</fullName>
    </submittedName>
</protein>
<evidence type="ECO:0000313" key="1">
    <source>
        <dbReference type="EMBL" id="GDZ94200.1"/>
    </source>
</evidence>
<comment type="caution">
    <text evidence="1">The sequence shown here is derived from an EMBL/GenBank/DDBJ whole genome shotgun (WGS) entry which is preliminary data.</text>
</comment>
<sequence>MEDYQSAFLQRHKDTEILCSRPTRKVAAMHFGGVTIECLLKSMILASLPKGASREWKTDDNSPGHTITNPRHSFQDALKRHNRLHTRVQNLPEVMKWLITVENPKNQHFIDMRYSSNEPNDEDYKQWLSAYKSLIGWLQKQATQL</sequence>
<organism evidence="1 2">
    <name type="scientific">Planktothrix agardhii CCAP 1459/11A</name>
    <dbReference type="NCBI Taxonomy" id="282420"/>
    <lineage>
        <taxon>Bacteria</taxon>
        <taxon>Bacillati</taxon>
        <taxon>Cyanobacteriota</taxon>
        <taxon>Cyanophyceae</taxon>
        <taxon>Oscillatoriophycideae</taxon>
        <taxon>Oscillatoriales</taxon>
        <taxon>Microcoleaceae</taxon>
        <taxon>Planktothrix</taxon>
    </lineage>
</organism>
<reference evidence="2" key="1">
    <citation type="submission" date="2019-02" db="EMBL/GenBank/DDBJ databases">
        <title>Draft genome sequence of Planktothrix agardhii NIES-905.</title>
        <authorList>
            <person name="Yamaguchi H."/>
            <person name="Suzuki S."/>
            <person name="Kawachi M."/>
        </authorList>
    </citation>
    <scope>NUCLEOTIDE SEQUENCE [LARGE SCALE GENOMIC DNA]</scope>
    <source>
        <strain evidence="2">CCAP 1459/11A</strain>
    </source>
</reference>
<evidence type="ECO:0000313" key="2">
    <source>
        <dbReference type="Proteomes" id="UP000299794"/>
    </source>
</evidence>
<dbReference type="Proteomes" id="UP000299794">
    <property type="component" value="Unassembled WGS sequence"/>
</dbReference>